<comment type="caution">
    <text evidence="1">The sequence shown here is derived from an EMBL/GenBank/DDBJ whole genome shotgun (WGS) entry which is preliminary data.</text>
</comment>
<keyword evidence="2" id="KW-1185">Reference proteome</keyword>
<name>A0A431TK55_9BURK</name>
<organism evidence="1 2">
    <name type="scientific">Variovorax gossypii</name>
    <dbReference type="NCBI Taxonomy" id="1679495"/>
    <lineage>
        <taxon>Bacteria</taxon>
        <taxon>Pseudomonadati</taxon>
        <taxon>Pseudomonadota</taxon>
        <taxon>Betaproteobacteria</taxon>
        <taxon>Burkholderiales</taxon>
        <taxon>Comamonadaceae</taxon>
        <taxon>Variovorax</taxon>
    </lineage>
</organism>
<dbReference type="Proteomes" id="UP000267418">
    <property type="component" value="Unassembled WGS sequence"/>
</dbReference>
<protein>
    <submittedName>
        <fullName evidence="1">Uncharacterized protein</fullName>
    </submittedName>
</protein>
<sequence length="1510" mass="161627">MAKSNTFDLLTGIPSALFALKTTASSVVTPQPHGRVAISGMLGISLLGTSFEVRVPDSDPVIAGAAEPGGGRRLDFCPPISVKADVVGAGEGPGIVVRKWTFGKAIGKATSVVFDRFSVWSCKQTNVPKYPGSFLFELLLPGIGVNDAQVQSTPSPKPVGESGGGPAYAGWLQSWTPGGGRLVEDDEGWMVEHSCKLYPLMSSGLEQAGITFAATRGNNYQPLTFFVNYMKLDVTRVRLHFTPKGVPSTLDLDAPQAPVSMALLCLMPPPKYPLKLTSPQSQGGNLPVEKVRIELGRLRAFLHRDARNDIEFGTCATWSVPGSRIEVTAELPKTGHDTSLVKSVTFGSNPQPPASIHDDPRFDGLRIPGVDSTGRPKEVLDAQDLQATVLLKAGALANPKAPLVGLACGWLGPREGQRSQDARHGVLHMPIGQALLEVDRSGRGSPFIYNLTAVAGAKQDVWEGKLTSASASLRVPPFGGAASFLQTKDADAFSRSVRMRLRAKAILEANQSTVAPRMQVQPDWQKLWELDGPQGLTLHDMANLGTGFDAVSFKKLPPPSAAQGQAKAAEGNETLAYATLGLVLTYIAGAYEGQGWKKFFDRELKLNLDETALGKWAERNHLEDVVVSLGNLQGDGTQRNWFRNFVRDNVKQHMKTGDTATGALWPFAAGLGIPLYEGADPATATWLWDMKRNGKPLACAFAFDYSRAATFSPAALNLGAGFFKDSAAKDPALWPRTRAQHSGQLLGAVEDPGSNLWSGIFIADVPLVLPEVPQGFEFFRRLGDAINADLRLEYGWLDANGHTWSALWKNDMGAVRLYPFDSSQRPPVELLLSAYRTTGSQGQAATSALTLRLVLHSVIGKRTGKPVELLGEGQFGAVSGQQSIFELKPRDGSTIDTDSLPGFEKFSFKRFRTDFRSATLEVGLVAGQTLRDAIPFFDQTEIDAVMSIPLDSGGAPNLALRLPAEAPSRMFGKWPIGIRAVEFVLANAIRSRIHFALDTGIPGIKRTGGQVDVMVKGNDVGFDVSLEEVEIDLKAFGVGITGALAWRDPTQGIGGGTHASGEDLPDAVRRDFYGSVRVSGLSNSGEAGIYIRIGSQGRPFWVGALMMGKDPSVAGTKLQDSVFLIAYGAQQSAGDALRLALASPESVLPRSLFPVRGENPLAWLNTWQRATDGLGLAVGLTGQFSPDRYLATAPGGNDNLSALWSDSGLFYASARIKLLAAFETDFHLLIDFAKKLVSAGLQLPGLKVGGGVEVTAGYFSVTLAWGDKQGIGFSLGYPPIYTDPDLGIPTPDWSRAVSARISGAWPINTFQGGFKAWYFTNPVSFGLGFAVRVGYSNSWQVTGSNIADARADVGVMVGGTFMFCRKQVAMVDVPVLRLTDPTGADADRGWLLDAIEVFVDVSQDVMPVSASIFADVWGHASIVFLGVTIAGVRIDARAAFNVNGELEQGILYMGASFDFRVSVKIGCSSYSTSCHFSIVMINRGSGPAGDCNRLQAGLIDRLLAAEAEVI</sequence>
<dbReference type="OrthoDB" id="5462484at2"/>
<dbReference type="EMBL" id="RXOE01000003">
    <property type="protein sequence ID" value="RTQ33677.1"/>
    <property type="molecule type" value="Genomic_DNA"/>
</dbReference>
<proteinExistence type="predicted"/>
<evidence type="ECO:0000313" key="2">
    <source>
        <dbReference type="Proteomes" id="UP000267418"/>
    </source>
</evidence>
<accession>A0A431TK55</accession>
<dbReference type="RefSeq" id="WP_126471145.1">
    <property type="nucleotide sequence ID" value="NZ_RXOE01000003.1"/>
</dbReference>
<gene>
    <name evidence="1" type="ORF">EJP69_14985</name>
</gene>
<reference evidence="1 2" key="1">
    <citation type="submission" date="2018-12" db="EMBL/GenBank/DDBJ databases">
        <title>The genome of Variovorax gossypii DSM 100435.</title>
        <authorList>
            <person name="Gao J."/>
            <person name="Sun J."/>
        </authorList>
    </citation>
    <scope>NUCLEOTIDE SEQUENCE [LARGE SCALE GENOMIC DNA]</scope>
    <source>
        <strain evidence="1 2">DSM 100435</strain>
    </source>
</reference>
<evidence type="ECO:0000313" key="1">
    <source>
        <dbReference type="EMBL" id="RTQ33677.1"/>
    </source>
</evidence>